<evidence type="ECO:0000256" key="6">
    <source>
        <dbReference type="ARBA" id="ARBA00022692"/>
    </source>
</evidence>
<dbReference type="Pfam" id="PF14138">
    <property type="entry name" value="COX16"/>
    <property type="match status" value="1"/>
</dbReference>
<dbReference type="InterPro" id="IPR020164">
    <property type="entry name" value="Cyt_c_Oxase_assmbl_COX16"/>
</dbReference>
<proteinExistence type="inferred from homology"/>
<evidence type="ECO:0000256" key="4">
    <source>
        <dbReference type="ARBA" id="ARBA00015368"/>
    </source>
</evidence>
<evidence type="ECO:0000313" key="12">
    <source>
        <dbReference type="EMBL" id="CEQ40799.1"/>
    </source>
</evidence>
<dbReference type="PANTHER" id="PTHR17130">
    <property type="entry name" value="MITOCHONDRIAL OUTER MEMBRANE PROTEIN 25"/>
    <property type="match status" value="1"/>
</dbReference>
<gene>
    <name evidence="12" type="primary">SPOSA6832_02457</name>
</gene>
<dbReference type="EMBL" id="CENE01000009">
    <property type="protein sequence ID" value="CEQ40799.1"/>
    <property type="molecule type" value="Genomic_DNA"/>
</dbReference>
<dbReference type="PANTHER" id="PTHR17130:SF14">
    <property type="entry name" value="CYTOCHROME C OXIDASE ASSEMBLY PROTEIN COX16 HOMOLOG, MITOCHONDRIAL"/>
    <property type="match status" value="1"/>
</dbReference>
<sequence>MSLTSSLSLGRDRSVFSVSLRRHPFAIFGAPFLATVVLASFALSSFTQTRYDLRDQKVQAVTKEEELGMKKGRKKFDVREEYYRLQGTGGLGDSDDWEIKRVERLPGQGEWGELPVARKE</sequence>
<evidence type="ECO:0000256" key="5">
    <source>
        <dbReference type="ARBA" id="ARBA00019222"/>
    </source>
</evidence>
<dbReference type="Proteomes" id="UP000243876">
    <property type="component" value="Unassembled WGS sequence"/>
</dbReference>
<evidence type="ECO:0000313" key="13">
    <source>
        <dbReference type="Proteomes" id="UP000243876"/>
    </source>
</evidence>
<evidence type="ECO:0000256" key="3">
    <source>
        <dbReference type="ARBA" id="ARBA00008370"/>
    </source>
</evidence>
<organism evidence="12 13">
    <name type="scientific">Sporidiobolus salmonicolor</name>
    <name type="common">Yeast-like fungus</name>
    <name type="synonym">Sporobolomyces salmonicolor</name>
    <dbReference type="NCBI Taxonomy" id="5005"/>
    <lineage>
        <taxon>Eukaryota</taxon>
        <taxon>Fungi</taxon>
        <taxon>Dikarya</taxon>
        <taxon>Basidiomycota</taxon>
        <taxon>Pucciniomycotina</taxon>
        <taxon>Microbotryomycetes</taxon>
        <taxon>Sporidiobolales</taxon>
        <taxon>Sporidiobolaceae</taxon>
        <taxon>Sporobolomyces</taxon>
    </lineage>
</organism>
<evidence type="ECO:0000256" key="8">
    <source>
        <dbReference type="ARBA" id="ARBA00022989"/>
    </source>
</evidence>
<comment type="subcellular location">
    <subcellularLocation>
        <location evidence="2">Mitochondrion inner membrane</location>
        <topology evidence="2">Single-pass membrane protein</topology>
    </subcellularLocation>
</comment>
<keyword evidence="6 11" id="KW-0812">Transmembrane</keyword>
<feature type="non-terminal residue" evidence="12">
    <location>
        <position position="1"/>
    </location>
</feature>
<evidence type="ECO:0000256" key="7">
    <source>
        <dbReference type="ARBA" id="ARBA00022792"/>
    </source>
</evidence>
<keyword evidence="9" id="KW-0496">Mitochondrion</keyword>
<evidence type="ECO:0000256" key="10">
    <source>
        <dbReference type="ARBA" id="ARBA00023136"/>
    </source>
</evidence>
<dbReference type="GO" id="GO:0033617">
    <property type="term" value="P:mitochondrial respiratory chain complex IV assembly"/>
    <property type="evidence" value="ECO:0007669"/>
    <property type="project" value="TreeGrafter"/>
</dbReference>
<evidence type="ECO:0000256" key="1">
    <source>
        <dbReference type="ARBA" id="ARBA00002490"/>
    </source>
</evidence>
<protein>
    <recommendedName>
        <fullName evidence="4">Cytochrome c oxidase assembly protein COX16, mitochondrial</fullName>
    </recommendedName>
    <alternativeName>
        <fullName evidence="5">Cytochrome c oxidase assembly protein cox16, mitochondrial</fullName>
    </alternativeName>
</protein>
<comment type="similarity">
    <text evidence="3">Belongs to the COX16 family.</text>
</comment>
<evidence type="ECO:0000256" key="11">
    <source>
        <dbReference type="SAM" id="Phobius"/>
    </source>
</evidence>
<feature type="transmembrane region" description="Helical" evidence="11">
    <location>
        <begin position="25"/>
        <end position="47"/>
    </location>
</feature>
<dbReference type="GO" id="GO:0005743">
    <property type="term" value="C:mitochondrial inner membrane"/>
    <property type="evidence" value="ECO:0007669"/>
    <property type="project" value="UniProtKB-SubCell"/>
</dbReference>
<keyword evidence="8 11" id="KW-1133">Transmembrane helix</keyword>
<dbReference type="AlphaFoldDB" id="A0A0D6ELE9"/>
<comment type="function">
    <text evidence="1">Required for the assembly of the mitochondrial respiratory chain complex IV (CIV), also known as cytochrome c oxidase. May participate in merging the COX1 and COX2 assembly lines.</text>
</comment>
<accession>A0A0D6ELE9</accession>
<evidence type="ECO:0000256" key="2">
    <source>
        <dbReference type="ARBA" id="ARBA00004434"/>
    </source>
</evidence>
<keyword evidence="10 11" id="KW-0472">Membrane</keyword>
<dbReference type="OrthoDB" id="5516033at2759"/>
<keyword evidence="13" id="KW-1185">Reference proteome</keyword>
<name>A0A0D6ELE9_SPOSA</name>
<keyword evidence="7" id="KW-0999">Mitochondrion inner membrane</keyword>
<evidence type="ECO:0000256" key="9">
    <source>
        <dbReference type="ARBA" id="ARBA00023128"/>
    </source>
</evidence>
<reference evidence="13" key="1">
    <citation type="submission" date="2015-02" db="EMBL/GenBank/DDBJ databases">
        <authorList>
            <person name="Gon?alves P."/>
        </authorList>
    </citation>
    <scope>NUCLEOTIDE SEQUENCE [LARGE SCALE GENOMIC DNA]</scope>
</reference>